<evidence type="ECO:0000313" key="2">
    <source>
        <dbReference type="Proteomes" id="UP001060085"/>
    </source>
</evidence>
<accession>A0ACC0AKT9</accession>
<organism evidence="1 2">
    <name type="scientific">Catharanthus roseus</name>
    <name type="common">Madagascar periwinkle</name>
    <name type="synonym">Vinca rosea</name>
    <dbReference type="NCBI Taxonomy" id="4058"/>
    <lineage>
        <taxon>Eukaryota</taxon>
        <taxon>Viridiplantae</taxon>
        <taxon>Streptophyta</taxon>
        <taxon>Embryophyta</taxon>
        <taxon>Tracheophyta</taxon>
        <taxon>Spermatophyta</taxon>
        <taxon>Magnoliopsida</taxon>
        <taxon>eudicotyledons</taxon>
        <taxon>Gunneridae</taxon>
        <taxon>Pentapetalae</taxon>
        <taxon>asterids</taxon>
        <taxon>lamiids</taxon>
        <taxon>Gentianales</taxon>
        <taxon>Apocynaceae</taxon>
        <taxon>Rauvolfioideae</taxon>
        <taxon>Vinceae</taxon>
        <taxon>Catharanthinae</taxon>
        <taxon>Catharanthus</taxon>
    </lineage>
</organism>
<comment type="caution">
    <text evidence="1">The sequence shown here is derived from an EMBL/GenBank/DDBJ whole genome shotgun (WGS) entry which is preliminary data.</text>
</comment>
<sequence length="182" mass="19621">MVKPMRNLASGSAETSFVKTTTTDVTPVVDVPKETTPSPTAQTPTEGPLSNVAAGSSGQKAVFSDIPTKPVVSSSDTHVEHSGMTSEGHNGYENELVVLKTEKTVSRMLDADAKEGVEIKAKKPPIRVPKPKSAQAVMAPSVEEKFHVHRAQFQELQQRIIALQGHVLLLQTEIDTLKDSQK</sequence>
<evidence type="ECO:0000313" key="1">
    <source>
        <dbReference type="EMBL" id="KAI5661204.1"/>
    </source>
</evidence>
<protein>
    <submittedName>
        <fullName evidence="1">Uncharacterized protein</fullName>
    </submittedName>
</protein>
<reference evidence="2" key="1">
    <citation type="journal article" date="2023" name="Nat. Plants">
        <title>Single-cell RNA sequencing provides a high-resolution roadmap for understanding the multicellular compartmentation of specialized metabolism.</title>
        <authorList>
            <person name="Sun S."/>
            <person name="Shen X."/>
            <person name="Li Y."/>
            <person name="Li Y."/>
            <person name="Wang S."/>
            <person name="Li R."/>
            <person name="Zhang H."/>
            <person name="Shen G."/>
            <person name="Guo B."/>
            <person name="Wei J."/>
            <person name="Xu J."/>
            <person name="St-Pierre B."/>
            <person name="Chen S."/>
            <person name="Sun C."/>
        </authorList>
    </citation>
    <scope>NUCLEOTIDE SEQUENCE [LARGE SCALE GENOMIC DNA]</scope>
</reference>
<keyword evidence="2" id="KW-1185">Reference proteome</keyword>
<dbReference type="EMBL" id="CM044705">
    <property type="protein sequence ID" value="KAI5661204.1"/>
    <property type="molecule type" value="Genomic_DNA"/>
</dbReference>
<gene>
    <name evidence="1" type="ORF">M9H77_20527</name>
</gene>
<name>A0ACC0AKT9_CATRO</name>
<dbReference type="Proteomes" id="UP001060085">
    <property type="component" value="Linkage Group LG05"/>
</dbReference>
<proteinExistence type="predicted"/>